<sequence length="175" mass="19526">MSLQQRHKPKPKQKKRSTPVELMLIGKGMKKYGRDLKAVKSLYKASDSRHVQEASTVASTSKAVKTSAEQEFHSSESEFDIDSDSDWKATENDIFKKDTRYTNIQGSQSREEILSAVKNGDDAKDQADAKSKRKKSQRGKQTAKSKMSSILESLPALIQNANSAAKRQPKTIARP</sequence>
<proteinExistence type="predicted"/>
<accession>A0A6P8H3F6</accession>
<dbReference type="Proteomes" id="UP000515163">
    <property type="component" value="Unplaced"/>
</dbReference>
<dbReference type="InParanoid" id="A0A6P8H3F6"/>
<feature type="region of interest" description="Disordered" evidence="1">
    <location>
        <begin position="105"/>
        <end position="151"/>
    </location>
</feature>
<dbReference type="RefSeq" id="XP_031550138.1">
    <property type="nucleotide sequence ID" value="XM_031694278.1"/>
</dbReference>
<dbReference type="OrthoDB" id="6007399at2759"/>
<organism evidence="2 3">
    <name type="scientific">Actinia tenebrosa</name>
    <name type="common">Australian red waratah sea anemone</name>
    <dbReference type="NCBI Taxonomy" id="6105"/>
    <lineage>
        <taxon>Eukaryota</taxon>
        <taxon>Metazoa</taxon>
        <taxon>Cnidaria</taxon>
        <taxon>Anthozoa</taxon>
        <taxon>Hexacorallia</taxon>
        <taxon>Actiniaria</taxon>
        <taxon>Actiniidae</taxon>
        <taxon>Actinia</taxon>
    </lineage>
</organism>
<reference evidence="3" key="1">
    <citation type="submission" date="2025-08" db="UniProtKB">
        <authorList>
            <consortium name="RefSeq"/>
        </authorList>
    </citation>
    <scope>IDENTIFICATION</scope>
    <source>
        <tissue evidence="3">Tentacle</tissue>
    </source>
</reference>
<dbReference type="KEGG" id="aten:116287589"/>
<feature type="compositionally biased region" description="Polar residues" evidence="1">
    <location>
        <begin position="53"/>
        <end position="67"/>
    </location>
</feature>
<evidence type="ECO:0000313" key="3">
    <source>
        <dbReference type="RefSeq" id="XP_031550138.1"/>
    </source>
</evidence>
<name>A0A6P8H3F6_ACTTE</name>
<feature type="compositionally biased region" description="Basic and acidic residues" evidence="1">
    <location>
        <begin position="109"/>
        <end position="130"/>
    </location>
</feature>
<evidence type="ECO:0000256" key="1">
    <source>
        <dbReference type="SAM" id="MobiDB-lite"/>
    </source>
</evidence>
<dbReference type="AlphaFoldDB" id="A0A6P8H3F6"/>
<protein>
    <submittedName>
        <fullName evidence="3">Uncharacterized protein LOC116287589</fullName>
    </submittedName>
</protein>
<gene>
    <name evidence="3" type="primary">LOC116287589</name>
</gene>
<feature type="region of interest" description="Disordered" evidence="1">
    <location>
        <begin position="47"/>
        <end position="84"/>
    </location>
</feature>
<keyword evidence="2" id="KW-1185">Reference proteome</keyword>
<feature type="compositionally biased region" description="Basic residues" evidence="1">
    <location>
        <begin position="131"/>
        <end position="143"/>
    </location>
</feature>
<dbReference type="GeneID" id="116287589"/>
<evidence type="ECO:0000313" key="2">
    <source>
        <dbReference type="Proteomes" id="UP000515163"/>
    </source>
</evidence>